<organism evidence="4 5">
    <name type="scientific">Phocaeicola intestinalis</name>
    <dbReference type="NCBI Taxonomy" id="2762212"/>
    <lineage>
        <taxon>Bacteria</taxon>
        <taxon>Pseudomonadati</taxon>
        <taxon>Bacteroidota</taxon>
        <taxon>Bacteroidia</taxon>
        <taxon>Bacteroidales</taxon>
        <taxon>Bacteroidaceae</taxon>
        <taxon>Phocaeicola</taxon>
    </lineage>
</organism>
<dbReference type="InterPro" id="IPR028098">
    <property type="entry name" value="Glyco_trans_4-like_N"/>
</dbReference>
<feature type="domain" description="Glycosyl transferase family 1" evidence="2">
    <location>
        <begin position="197"/>
        <end position="354"/>
    </location>
</feature>
<dbReference type="PANTHER" id="PTHR46401:SF2">
    <property type="entry name" value="GLYCOSYLTRANSFERASE WBBK-RELATED"/>
    <property type="match status" value="1"/>
</dbReference>
<dbReference type="SUPFAM" id="SSF53756">
    <property type="entry name" value="UDP-Glycosyltransferase/glycogen phosphorylase"/>
    <property type="match status" value="1"/>
</dbReference>
<evidence type="ECO:0000313" key="5">
    <source>
        <dbReference type="Proteomes" id="UP000620874"/>
    </source>
</evidence>
<dbReference type="Gene3D" id="3.40.50.2000">
    <property type="entry name" value="Glycogen Phosphorylase B"/>
    <property type="match status" value="2"/>
</dbReference>
<evidence type="ECO:0000256" key="1">
    <source>
        <dbReference type="ARBA" id="ARBA00022679"/>
    </source>
</evidence>
<comment type="caution">
    <text evidence="4">The sequence shown here is derived from an EMBL/GenBank/DDBJ whole genome shotgun (WGS) entry which is preliminary data.</text>
</comment>
<dbReference type="InterPro" id="IPR001296">
    <property type="entry name" value="Glyco_trans_1"/>
</dbReference>
<keyword evidence="1" id="KW-0808">Transferase</keyword>
<evidence type="ECO:0000259" key="3">
    <source>
        <dbReference type="Pfam" id="PF13439"/>
    </source>
</evidence>
<dbReference type="Proteomes" id="UP000620874">
    <property type="component" value="Unassembled WGS sequence"/>
</dbReference>
<gene>
    <name evidence="4" type="ORF">H9625_00135</name>
</gene>
<protein>
    <submittedName>
        <fullName evidence="4">Glycosyltransferase family 4 protein</fullName>
    </submittedName>
</protein>
<reference evidence="4 5" key="1">
    <citation type="submission" date="2020-08" db="EMBL/GenBank/DDBJ databases">
        <title>A Genomic Blueprint of the Chicken Gut Microbiome.</title>
        <authorList>
            <person name="Gilroy R."/>
            <person name="Ravi A."/>
            <person name="Getino M."/>
            <person name="Pursley I."/>
            <person name="Horton D.L."/>
            <person name="Alikhan N.-F."/>
            <person name="Baker D."/>
            <person name="Gharbi K."/>
            <person name="Hall N."/>
            <person name="Watson M."/>
            <person name="Adriaenssens E.M."/>
            <person name="Foster-Nyarko E."/>
            <person name="Jarju S."/>
            <person name="Secka A."/>
            <person name="Antonio M."/>
            <person name="Oren A."/>
            <person name="Chaudhuri R."/>
            <person name="La Ragione R.M."/>
            <person name="Hildebrand F."/>
            <person name="Pallen M.J."/>
        </authorList>
    </citation>
    <scope>NUCLEOTIDE SEQUENCE [LARGE SCALE GENOMIC DNA]</scope>
    <source>
        <strain evidence="4 5">Sa1CVN1</strain>
    </source>
</reference>
<dbReference type="RefSeq" id="WP_191762739.1">
    <property type="nucleotide sequence ID" value="NZ_JACSPP010000001.1"/>
</dbReference>
<sequence>MRIGFDAKRAIQNFTGLGNYSRCLIEALCRYYPGNEYLLFAPAYRASRQLDTMLSRCPSLEFRYPEGMWKHVRPLWRTFGITHRLTDEQIDIYHGLSNELPLNIRKQKRAKSVITVHDLIFIRYPHYYQPADRRLYTYKYGASCRNADAIVAISECTKRDIVNYFHIDPAKIHTIYQGCDPSFALPASEAAKQEVKERYQLPERYVLNVGSIEERKNALLTVEAMLRVPESVHLVIVGKRTPYTEKVEHFIEENRLQGRVHLLHNVAFRHLPALYQQAEVFVYPSRFEGFGIPVLEALHSQVPVIAATGSCLEEAGGPDSVYIHPDDVSGMASVLNRLLDNPDERRYRAEQGKRFAARFSEKQQAEQLINLYQSLLAAQP</sequence>
<name>A0ABR8Y3T0_9BACT</name>
<proteinExistence type="predicted"/>
<keyword evidence="5" id="KW-1185">Reference proteome</keyword>
<feature type="domain" description="Glycosyltransferase subfamily 4-like N-terminal" evidence="3">
    <location>
        <begin position="16"/>
        <end position="182"/>
    </location>
</feature>
<dbReference type="EMBL" id="JACSPP010000001">
    <property type="protein sequence ID" value="MBD8038872.1"/>
    <property type="molecule type" value="Genomic_DNA"/>
</dbReference>
<dbReference type="Pfam" id="PF13439">
    <property type="entry name" value="Glyco_transf_4"/>
    <property type="match status" value="1"/>
</dbReference>
<evidence type="ECO:0000313" key="4">
    <source>
        <dbReference type="EMBL" id="MBD8038872.1"/>
    </source>
</evidence>
<evidence type="ECO:0000259" key="2">
    <source>
        <dbReference type="Pfam" id="PF00534"/>
    </source>
</evidence>
<dbReference type="CDD" id="cd03809">
    <property type="entry name" value="GT4_MtfB-like"/>
    <property type="match status" value="1"/>
</dbReference>
<accession>A0ABR8Y3T0</accession>
<dbReference type="Pfam" id="PF00534">
    <property type="entry name" value="Glycos_transf_1"/>
    <property type="match status" value="1"/>
</dbReference>
<dbReference type="PANTHER" id="PTHR46401">
    <property type="entry name" value="GLYCOSYLTRANSFERASE WBBK-RELATED"/>
    <property type="match status" value="1"/>
</dbReference>